<keyword evidence="2" id="KW-0472">Membrane</keyword>
<evidence type="ECO:0000256" key="1">
    <source>
        <dbReference type="SAM" id="MobiDB-lite"/>
    </source>
</evidence>
<feature type="transmembrane region" description="Helical" evidence="2">
    <location>
        <begin position="340"/>
        <end position="362"/>
    </location>
</feature>
<evidence type="ECO:0000313" key="3">
    <source>
        <dbReference type="EMBL" id="KAK8884208.1"/>
    </source>
</evidence>
<evidence type="ECO:0000313" key="4">
    <source>
        <dbReference type="Proteomes" id="UP001470230"/>
    </source>
</evidence>
<protein>
    <recommendedName>
        <fullName evidence="5">Fungal lipase-like domain-containing protein</fullName>
    </recommendedName>
</protein>
<dbReference type="EMBL" id="JAPFFF010000008">
    <property type="protein sequence ID" value="KAK8884208.1"/>
    <property type="molecule type" value="Genomic_DNA"/>
</dbReference>
<name>A0ABR2K0D6_9EUKA</name>
<accession>A0ABR2K0D6</accession>
<keyword evidence="2" id="KW-0812">Transmembrane</keyword>
<sequence>MNLKDILIKIVSVILIITLFITSYIAFVTFFCCSLQMLISYFVSFITCGLIKQWIEFANIILWVLFSVPLIHLTLGINIKILFSYFNNIWNVLSFNGIQNTIKSDFDKGKCSRTINIIKYIVIIGIIFFLGTFLVIELFTSSDENVYSYYIGIISCIPPVYGFLKVIFKSAYSLFVNPANVTLSLNNINEIKDDINPDSDEKAGNEEENNDSTASNTKTKKRNAQQSLMDPCGIMNQIEYLNFINDSDVNHFSSAAKTLTFDVKMIPGLIVSGFVFTYVIVNTYSFIKNKSYKVGQLIAAYILRVIFYLFSIPFLMIFNFVGIFMDSQATKEKHSFIRKLWIFVVSFYCVFIALAVIVLSVISCRYKPFQLDNFVYNPSFINSSKKVLFSRPAAICDTKLHEMNLLQYAGIASLGQSKNRTLNNEILKYLFDGQVKPYEFYESDISFAYQVQVSNNLSVVAFNALIDKDGISFLLENYFNDFILYKLYGSIVPFYTIAHDFFLSRFLNILSERLSLYIGSTQVTPRYIDFNIEIFNKLKGKTGTTIYTGHSIGGILAKSIGDSYNVPSVAFESLNYYRSLFHASMEIYTGESMFTTNGFEMINSYSPSQLFATSEANATMNIKLPKWKSYLDNLNPYETMCTIAAGCATDLRFDDFCNVTIGMKQYLHLFTLWNRTRTNLN</sequence>
<feature type="transmembrane region" description="Helical" evidence="2">
    <location>
        <begin position="266"/>
        <end position="287"/>
    </location>
</feature>
<keyword evidence="2" id="KW-1133">Transmembrane helix</keyword>
<feature type="region of interest" description="Disordered" evidence="1">
    <location>
        <begin position="196"/>
        <end position="224"/>
    </location>
</feature>
<proteinExistence type="predicted"/>
<gene>
    <name evidence="3" type="ORF">M9Y10_043314</name>
</gene>
<evidence type="ECO:0008006" key="5">
    <source>
        <dbReference type="Google" id="ProtNLM"/>
    </source>
</evidence>
<feature type="compositionally biased region" description="Basic and acidic residues" evidence="1">
    <location>
        <begin position="196"/>
        <end position="205"/>
    </location>
</feature>
<feature type="transmembrane region" description="Helical" evidence="2">
    <location>
        <begin position="38"/>
        <end position="55"/>
    </location>
</feature>
<keyword evidence="4" id="KW-1185">Reference proteome</keyword>
<evidence type="ECO:0000256" key="2">
    <source>
        <dbReference type="SAM" id="Phobius"/>
    </source>
</evidence>
<comment type="caution">
    <text evidence="3">The sequence shown here is derived from an EMBL/GenBank/DDBJ whole genome shotgun (WGS) entry which is preliminary data.</text>
</comment>
<feature type="transmembrane region" description="Helical" evidence="2">
    <location>
        <begin position="117"/>
        <end position="140"/>
    </location>
</feature>
<feature type="transmembrane region" description="Helical" evidence="2">
    <location>
        <begin position="6"/>
        <end position="31"/>
    </location>
</feature>
<organism evidence="3 4">
    <name type="scientific">Tritrichomonas musculus</name>
    <dbReference type="NCBI Taxonomy" id="1915356"/>
    <lineage>
        <taxon>Eukaryota</taxon>
        <taxon>Metamonada</taxon>
        <taxon>Parabasalia</taxon>
        <taxon>Tritrichomonadida</taxon>
        <taxon>Tritrichomonadidae</taxon>
        <taxon>Tritrichomonas</taxon>
    </lineage>
</organism>
<feature type="transmembrane region" description="Helical" evidence="2">
    <location>
        <begin position="61"/>
        <end position="83"/>
    </location>
</feature>
<feature type="transmembrane region" description="Helical" evidence="2">
    <location>
        <begin position="146"/>
        <end position="164"/>
    </location>
</feature>
<reference evidence="3 4" key="1">
    <citation type="submission" date="2024-04" db="EMBL/GenBank/DDBJ databases">
        <title>Tritrichomonas musculus Genome.</title>
        <authorList>
            <person name="Alves-Ferreira E."/>
            <person name="Grigg M."/>
            <person name="Lorenzi H."/>
            <person name="Galac M."/>
        </authorList>
    </citation>
    <scope>NUCLEOTIDE SEQUENCE [LARGE SCALE GENOMIC DNA]</scope>
    <source>
        <strain evidence="3 4">EAF2021</strain>
    </source>
</reference>
<feature type="transmembrane region" description="Helical" evidence="2">
    <location>
        <begin position="299"/>
        <end position="320"/>
    </location>
</feature>
<dbReference type="Proteomes" id="UP001470230">
    <property type="component" value="Unassembled WGS sequence"/>
</dbReference>